<dbReference type="HOGENOM" id="CLU_2222545_0_0_1"/>
<accession>A0A0C2WS36</accession>
<keyword evidence="2" id="KW-1185">Reference proteome</keyword>
<dbReference type="EMBL" id="KN818322">
    <property type="protein sequence ID" value="KIL59128.1"/>
    <property type="molecule type" value="Genomic_DNA"/>
</dbReference>
<name>A0A0C2WS36_AMAMK</name>
<dbReference type="AlphaFoldDB" id="A0A0C2WS36"/>
<reference evidence="1 2" key="1">
    <citation type="submission" date="2014-04" db="EMBL/GenBank/DDBJ databases">
        <title>Evolutionary Origins and Diversification of the Mycorrhizal Mutualists.</title>
        <authorList>
            <consortium name="DOE Joint Genome Institute"/>
            <consortium name="Mycorrhizal Genomics Consortium"/>
            <person name="Kohler A."/>
            <person name="Kuo A."/>
            <person name="Nagy L.G."/>
            <person name="Floudas D."/>
            <person name="Copeland A."/>
            <person name="Barry K.W."/>
            <person name="Cichocki N."/>
            <person name="Veneault-Fourrey C."/>
            <person name="LaButti K."/>
            <person name="Lindquist E.A."/>
            <person name="Lipzen A."/>
            <person name="Lundell T."/>
            <person name="Morin E."/>
            <person name="Murat C."/>
            <person name="Riley R."/>
            <person name="Ohm R."/>
            <person name="Sun H."/>
            <person name="Tunlid A."/>
            <person name="Henrissat B."/>
            <person name="Grigoriev I.V."/>
            <person name="Hibbett D.S."/>
            <person name="Martin F."/>
        </authorList>
    </citation>
    <scope>NUCLEOTIDE SEQUENCE [LARGE SCALE GENOMIC DNA]</scope>
    <source>
        <strain evidence="1 2">Koide BX008</strain>
    </source>
</reference>
<organism evidence="1 2">
    <name type="scientific">Amanita muscaria (strain Koide BX008)</name>
    <dbReference type="NCBI Taxonomy" id="946122"/>
    <lineage>
        <taxon>Eukaryota</taxon>
        <taxon>Fungi</taxon>
        <taxon>Dikarya</taxon>
        <taxon>Basidiomycota</taxon>
        <taxon>Agaricomycotina</taxon>
        <taxon>Agaricomycetes</taxon>
        <taxon>Agaricomycetidae</taxon>
        <taxon>Agaricales</taxon>
        <taxon>Pluteineae</taxon>
        <taxon>Amanitaceae</taxon>
        <taxon>Amanita</taxon>
    </lineage>
</organism>
<dbReference type="Proteomes" id="UP000054549">
    <property type="component" value="Unassembled WGS sequence"/>
</dbReference>
<sequence length="106" mass="12630">MLRCEGKTVNLPICLKRFSCSVLTLSGFRVYRRWLKFERLRKHELFPFMASRLPVRQQGYDSKDRKSKQPYIYRWCSCQVLGTLTVDYPVDYASSPVFVNADRRVR</sequence>
<gene>
    <name evidence="1" type="ORF">M378DRAFT_169785</name>
</gene>
<protein>
    <submittedName>
        <fullName evidence="1">Uncharacterized protein</fullName>
    </submittedName>
</protein>
<evidence type="ECO:0000313" key="2">
    <source>
        <dbReference type="Proteomes" id="UP000054549"/>
    </source>
</evidence>
<proteinExistence type="predicted"/>
<dbReference type="InParanoid" id="A0A0C2WS36"/>
<evidence type="ECO:0000313" key="1">
    <source>
        <dbReference type="EMBL" id="KIL59128.1"/>
    </source>
</evidence>